<comment type="similarity">
    <text evidence="1">Belongs to the DNA2/NAM7 helicase family.</text>
</comment>
<dbReference type="InterPro" id="IPR027417">
    <property type="entry name" value="P-loop_NTPase"/>
</dbReference>
<name>A0ABR8D4H3_9NOST</name>
<dbReference type="InterPro" id="IPR049468">
    <property type="entry name" value="Restrct_endonuc-II-like_dom"/>
</dbReference>
<keyword evidence="2" id="KW-0547">Nucleotide-binding</keyword>
<evidence type="ECO:0000256" key="2">
    <source>
        <dbReference type="ARBA" id="ARBA00022741"/>
    </source>
</evidence>
<organism evidence="7 8">
    <name type="scientific">Anabaena azotica FACHB-119</name>
    <dbReference type="NCBI Taxonomy" id="947527"/>
    <lineage>
        <taxon>Bacteria</taxon>
        <taxon>Bacillati</taxon>
        <taxon>Cyanobacteriota</taxon>
        <taxon>Cyanophyceae</taxon>
        <taxon>Nostocales</taxon>
        <taxon>Nostocaceae</taxon>
        <taxon>Anabaena</taxon>
        <taxon>Anabaena azotica</taxon>
    </lineage>
</organism>
<evidence type="ECO:0000256" key="4">
    <source>
        <dbReference type="ARBA" id="ARBA00022806"/>
    </source>
</evidence>
<feature type="domain" description="RAP" evidence="6">
    <location>
        <begin position="1162"/>
        <end position="1215"/>
    </location>
</feature>
<dbReference type="Pfam" id="PF18741">
    <property type="entry name" value="MTES_1575"/>
    <property type="match status" value="1"/>
</dbReference>
<dbReference type="Pfam" id="PF13087">
    <property type="entry name" value="AAA_12"/>
    <property type="match status" value="1"/>
</dbReference>
<accession>A0ABR8D4H3</accession>
<dbReference type="Proteomes" id="UP000661112">
    <property type="component" value="Unassembled WGS sequence"/>
</dbReference>
<keyword evidence="3" id="KW-0378">Hydrolase</keyword>
<sequence>MTRTSQRRLYFHHLFYGEILQKERQGVPNINVILSNFNQWNQIRLVEAKNLLNQLAQFLPFFKGEKTTIWAKSSLKSYSYELELEIREKLADFQQAILVTQKLSQQLSSIIQLQPISNLESLDTYYQALSYVSKAPLQLPENWTQVNVAIARNAFNILRQDVREIAMRMPSPEVLDLLNHLSSFIPFLREEITNIWERSKSKFISESQELEISQKLDKFQKSISLIQELSQSLQRILGVETLLNLENVETYLPALKHILNAPANLPNDWTLVDISTAENAFTKLQADIKFLEENEPFINQKYHSDLFSSELPGLANRFQKYSRFWIFRVLNPRYRRDIKLLKRLRTTEVQLSYKELKQDLVQAVKIQAARNELYQSNYPSRQIFGSLFNPEFATQAELRQIEQALSWLNKLKQYSLPTVAVQHIVNSPSLRQELAKLIQKLESFNEDFQQGINFLLLYFNESDIFGQVLPHKQILFTDLANFLSLAKTDIRNFRDWLRFKEIYDQLESLGAQAFIEALRNNKPNPIVVLRNKLSQVDYLPNQIFGFLFDPQMSSEEDLKPIEAALDWLIGLQHYSLPGDAVQQIINVPSRRRELSEIVNGFSSNVNEIKQGWNFILSYFRESDITDSYLTYNQITFGELERFLNLADSELQDFQGWLAYKETCEKLENLVNKKFIDALRDSQIEPEEWYPSLEKLIYKTCLDAIWARKTELKNFNPAVHEQRIQEFFKLDNSQLYLARERLKRFHLQRWQNREKASVIQSELPRLKKEVTRRRQHLPIRKLLNDKQKGIPNIVKALKPCWMMSPLAVSQYIDANEVHFDVLIFDEASQLRTEDVVPSIIRTDQVIIIGDRKQLPPTSFFKVEDNDEDIIDEDDANAESVLDECSNFMFGRTLKWHYRSRDERLIAFSNQHFYDSQLVTFPNPIQNPDLGVKFKHVPDGVYDRAGRKDNQREAQVVAQLALEHFQLVPAQSLGIIAFSEAQADAIQEQIEILGKDNPDFEAFCNDNSPQFFLKALENVQGDERDAIILSVGYGYDADGKLNLNFGPINKQGGERRLNVAVTRAKCKITLVSSIVAGDIDLSRSKSEGLRLLRDYLEYAASGGERLEGNFYTDQLKFDSPFEEDVYHALTSRGYIIRSQVGCSGYRIDLAVVNRNRPGEFLLGIECDGASYHSSPTARDRDRLRQQVLEKLGWKIHRIWSTDWFRNKPAQVNLLVERIAQLQQT</sequence>
<dbReference type="Pfam" id="PF13086">
    <property type="entry name" value="AAA_11"/>
    <property type="match status" value="1"/>
</dbReference>
<evidence type="ECO:0000256" key="1">
    <source>
        <dbReference type="ARBA" id="ARBA00007913"/>
    </source>
</evidence>
<dbReference type="InterPro" id="IPR050534">
    <property type="entry name" value="Coronavir_polyprotein_1ab"/>
</dbReference>
<evidence type="ECO:0000259" key="6">
    <source>
        <dbReference type="SMART" id="SM00952"/>
    </source>
</evidence>
<evidence type="ECO:0000256" key="5">
    <source>
        <dbReference type="ARBA" id="ARBA00022840"/>
    </source>
</evidence>
<dbReference type="InterPro" id="IPR013584">
    <property type="entry name" value="RAP"/>
</dbReference>
<evidence type="ECO:0000313" key="8">
    <source>
        <dbReference type="Proteomes" id="UP000661112"/>
    </source>
</evidence>
<dbReference type="PANTHER" id="PTHR43788:SF8">
    <property type="entry name" value="DNA-BINDING PROTEIN SMUBP-2"/>
    <property type="match status" value="1"/>
</dbReference>
<proteinExistence type="inferred from homology"/>
<dbReference type="InterPro" id="IPR047187">
    <property type="entry name" value="SF1_C_Upf1"/>
</dbReference>
<dbReference type="EMBL" id="JACJSG010000020">
    <property type="protein sequence ID" value="MBD2502064.1"/>
    <property type="molecule type" value="Genomic_DNA"/>
</dbReference>
<gene>
    <name evidence="7" type="ORF">H6G83_15840</name>
</gene>
<keyword evidence="8" id="KW-1185">Reference proteome</keyword>
<dbReference type="SUPFAM" id="SSF52980">
    <property type="entry name" value="Restriction endonuclease-like"/>
    <property type="match status" value="1"/>
</dbReference>
<dbReference type="CDD" id="cd18808">
    <property type="entry name" value="SF1_C_Upf1"/>
    <property type="match status" value="1"/>
</dbReference>
<reference evidence="7 8" key="1">
    <citation type="journal article" date="2020" name="ISME J.">
        <title>Comparative genomics reveals insights into cyanobacterial evolution and habitat adaptation.</title>
        <authorList>
            <person name="Chen M.Y."/>
            <person name="Teng W.K."/>
            <person name="Zhao L."/>
            <person name="Hu C.X."/>
            <person name="Zhou Y.K."/>
            <person name="Han B.P."/>
            <person name="Song L.R."/>
            <person name="Shu W.S."/>
        </authorList>
    </citation>
    <scope>NUCLEOTIDE SEQUENCE [LARGE SCALE GENOMIC DNA]</scope>
    <source>
        <strain evidence="7 8">FACHB-119</strain>
    </source>
</reference>
<dbReference type="InterPro" id="IPR041677">
    <property type="entry name" value="DNA2/NAM7_AAA_11"/>
</dbReference>
<protein>
    <recommendedName>
        <fullName evidence="6">RAP domain-containing protein</fullName>
    </recommendedName>
</protein>
<dbReference type="RefSeq" id="WP_190473948.1">
    <property type="nucleotide sequence ID" value="NZ_JACJSG010000020.1"/>
</dbReference>
<keyword evidence="4" id="KW-0347">Helicase</keyword>
<evidence type="ECO:0000256" key="3">
    <source>
        <dbReference type="ARBA" id="ARBA00022801"/>
    </source>
</evidence>
<dbReference type="Gene3D" id="3.40.960.10">
    <property type="entry name" value="VSR Endonuclease"/>
    <property type="match status" value="1"/>
</dbReference>
<dbReference type="Gene3D" id="3.40.50.300">
    <property type="entry name" value="P-loop containing nucleotide triphosphate hydrolases"/>
    <property type="match status" value="2"/>
</dbReference>
<dbReference type="InterPro" id="IPR011335">
    <property type="entry name" value="Restrct_endonuc-II-like"/>
</dbReference>
<dbReference type="SMART" id="SM00952">
    <property type="entry name" value="RAP"/>
    <property type="match status" value="1"/>
</dbReference>
<evidence type="ECO:0000313" key="7">
    <source>
        <dbReference type="EMBL" id="MBD2502064.1"/>
    </source>
</evidence>
<comment type="caution">
    <text evidence="7">The sequence shown here is derived from an EMBL/GenBank/DDBJ whole genome shotgun (WGS) entry which is preliminary data.</text>
</comment>
<dbReference type="SUPFAM" id="SSF52540">
    <property type="entry name" value="P-loop containing nucleoside triphosphate hydrolases"/>
    <property type="match status" value="1"/>
</dbReference>
<keyword evidence="5" id="KW-0067">ATP-binding</keyword>
<dbReference type="InterPro" id="IPR041679">
    <property type="entry name" value="DNA2/NAM7-like_C"/>
</dbReference>
<dbReference type="PANTHER" id="PTHR43788">
    <property type="entry name" value="DNA2/NAM7 HELICASE FAMILY MEMBER"/>
    <property type="match status" value="1"/>
</dbReference>